<feature type="transmembrane region" description="Helical" evidence="6">
    <location>
        <begin position="153"/>
        <end position="178"/>
    </location>
</feature>
<reference evidence="7" key="1">
    <citation type="submission" date="2025-08" db="UniProtKB">
        <authorList>
            <consortium name="Ensembl"/>
        </authorList>
    </citation>
    <scope>IDENTIFICATION</scope>
</reference>
<protein>
    <recommendedName>
        <fullName evidence="9">Membrane-spanning 4-domains subfamily A member 15-like</fullName>
    </recommendedName>
</protein>
<proteinExistence type="inferred from homology"/>
<comment type="similarity">
    <text evidence="2">Belongs to the MS4A family.</text>
</comment>
<dbReference type="Ensembl" id="ENSOSIT00000026829.1">
    <property type="protein sequence ID" value="ENSOSIP00000025438.1"/>
    <property type="gene ID" value="ENSOSIG00000013329.1"/>
</dbReference>
<keyword evidence="4 6" id="KW-1133">Transmembrane helix</keyword>
<dbReference type="Pfam" id="PF04103">
    <property type="entry name" value="CD20"/>
    <property type="match status" value="1"/>
</dbReference>
<name>A0A8C7YDW3_9TELE</name>
<dbReference type="InterPro" id="IPR007237">
    <property type="entry name" value="CD20-like"/>
</dbReference>
<evidence type="ECO:0000313" key="7">
    <source>
        <dbReference type="Ensembl" id="ENSOSIP00000025438.1"/>
    </source>
</evidence>
<organism evidence="7 8">
    <name type="scientific">Oryzias sinensis</name>
    <name type="common">Chinese medaka</name>
    <dbReference type="NCBI Taxonomy" id="183150"/>
    <lineage>
        <taxon>Eukaryota</taxon>
        <taxon>Metazoa</taxon>
        <taxon>Chordata</taxon>
        <taxon>Craniata</taxon>
        <taxon>Vertebrata</taxon>
        <taxon>Euteleostomi</taxon>
        <taxon>Actinopterygii</taxon>
        <taxon>Neopterygii</taxon>
        <taxon>Teleostei</taxon>
        <taxon>Neoteleostei</taxon>
        <taxon>Acanthomorphata</taxon>
        <taxon>Ovalentaria</taxon>
        <taxon>Atherinomorphae</taxon>
        <taxon>Beloniformes</taxon>
        <taxon>Adrianichthyidae</taxon>
        <taxon>Oryziinae</taxon>
        <taxon>Oryzias</taxon>
    </lineage>
</organism>
<evidence type="ECO:0008006" key="9">
    <source>
        <dbReference type="Google" id="ProtNLM"/>
    </source>
</evidence>
<evidence type="ECO:0000256" key="6">
    <source>
        <dbReference type="SAM" id="Phobius"/>
    </source>
</evidence>
<dbReference type="GeneTree" id="ENSGT00510000051675"/>
<accession>A0A8C7YDW3</accession>
<evidence type="ECO:0000256" key="3">
    <source>
        <dbReference type="ARBA" id="ARBA00022692"/>
    </source>
</evidence>
<dbReference type="Proteomes" id="UP000694383">
    <property type="component" value="Unplaced"/>
</dbReference>
<dbReference type="PANTHER" id="PTHR23320:SF125">
    <property type="entry name" value="TRANSMEMBRANE PROTEIN 176L.1-RELATED"/>
    <property type="match status" value="1"/>
</dbReference>
<keyword evidence="3 6" id="KW-0812">Transmembrane</keyword>
<dbReference type="InterPro" id="IPR030417">
    <property type="entry name" value="MS4A"/>
</dbReference>
<feature type="transmembrane region" description="Helical" evidence="6">
    <location>
        <begin position="94"/>
        <end position="113"/>
    </location>
</feature>
<comment type="subcellular location">
    <subcellularLocation>
        <location evidence="1">Membrane</location>
        <topology evidence="1">Multi-pass membrane protein</topology>
    </subcellularLocation>
</comment>
<dbReference type="AlphaFoldDB" id="A0A8C7YDW3"/>
<reference evidence="7" key="2">
    <citation type="submission" date="2025-09" db="UniProtKB">
        <authorList>
            <consortium name="Ensembl"/>
        </authorList>
    </citation>
    <scope>IDENTIFICATION</scope>
</reference>
<evidence type="ECO:0000256" key="5">
    <source>
        <dbReference type="ARBA" id="ARBA00023136"/>
    </source>
</evidence>
<dbReference type="GO" id="GO:0016020">
    <property type="term" value="C:membrane"/>
    <property type="evidence" value="ECO:0007669"/>
    <property type="project" value="UniProtKB-SubCell"/>
</dbReference>
<evidence type="ECO:0000313" key="8">
    <source>
        <dbReference type="Proteomes" id="UP000694383"/>
    </source>
</evidence>
<keyword evidence="5 6" id="KW-0472">Membrane</keyword>
<keyword evidence="8" id="KW-1185">Reference proteome</keyword>
<feature type="transmembrane region" description="Helical" evidence="6">
    <location>
        <begin position="227"/>
        <end position="250"/>
    </location>
</feature>
<sequence>MSEARRTFYSKRGLGGFLSVRGGSFFSLFPNSIGPTSMSVAMSRAEGVTVFTVTSDPQSPWPPLCQAVKSLCCNPACYSPSKQLRGVHRSSPSVLGAVQIVVGLLHIGLGAALTESQNYMWQLRENGFPYWMGVLCVVFGTVCILSETIPSPCLVVMNVILNLAGSAFAVSAIVVYSINVSDIYLGITCREDYYEYGTTPSPGPGEDSLKRTCLESRRLTLMILRSINSVLIVSSVLQLCVTISSAVLGIKALCGMETAPNQVEYKHFRSDLFVILWVHEAVLSPANLF</sequence>
<dbReference type="PANTHER" id="PTHR23320">
    <property type="entry name" value="MEMBRANE-SPANNING 4-DOMAINS SUBFAMILY A MS4A -RELATED"/>
    <property type="match status" value="1"/>
</dbReference>
<feature type="transmembrane region" description="Helical" evidence="6">
    <location>
        <begin position="128"/>
        <end position="146"/>
    </location>
</feature>
<evidence type="ECO:0000256" key="4">
    <source>
        <dbReference type="ARBA" id="ARBA00022989"/>
    </source>
</evidence>
<evidence type="ECO:0000256" key="1">
    <source>
        <dbReference type="ARBA" id="ARBA00004141"/>
    </source>
</evidence>
<evidence type="ECO:0000256" key="2">
    <source>
        <dbReference type="ARBA" id="ARBA00009565"/>
    </source>
</evidence>